<evidence type="ECO:0000256" key="5">
    <source>
        <dbReference type="ARBA" id="ARBA00023242"/>
    </source>
</evidence>
<keyword evidence="4" id="KW-0804">Transcription</keyword>
<organism evidence="7">
    <name type="scientific">Hippophae rhamnoides</name>
    <name type="common">sea-buckthorn</name>
    <dbReference type="NCBI Taxonomy" id="193516"/>
    <lineage>
        <taxon>Eukaryota</taxon>
        <taxon>Viridiplantae</taxon>
        <taxon>Streptophyta</taxon>
        <taxon>Embryophyta</taxon>
        <taxon>Tracheophyta</taxon>
        <taxon>Spermatophyta</taxon>
        <taxon>Magnoliopsida</taxon>
        <taxon>eudicotyledons</taxon>
        <taxon>Gunneridae</taxon>
        <taxon>Pentapetalae</taxon>
        <taxon>rosids</taxon>
        <taxon>fabids</taxon>
        <taxon>Rosales</taxon>
        <taxon>Elaeagnaceae</taxon>
        <taxon>Hippophae</taxon>
    </lineage>
</organism>
<reference evidence="7" key="1">
    <citation type="journal article" date="2024" name="Front. Plant Sci.">
        <title>Genome-wide analysis of the MADS-box gene family of sea buckthorn (Hippophae rhamnoides ssp. sinensis) and their potential role in floral organ development.</title>
        <authorList>
            <person name="Zhao J."/>
            <person name="Xu Y."/>
            <person name="Zhang Z."/>
            <person name="Zhao M."/>
            <person name="Li K."/>
            <person name="Wang F."/>
            <person name="Sun K."/>
        </authorList>
    </citation>
    <scope>NUCLEOTIDE SEQUENCE</scope>
</reference>
<dbReference type="InterPro" id="IPR036879">
    <property type="entry name" value="TF_MADSbox_sf"/>
</dbReference>
<keyword evidence="3" id="KW-0238">DNA-binding</keyword>
<evidence type="ECO:0000256" key="3">
    <source>
        <dbReference type="ARBA" id="ARBA00023125"/>
    </source>
</evidence>
<dbReference type="GO" id="GO:0046983">
    <property type="term" value="F:protein dimerization activity"/>
    <property type="evidence" value="ECO:0007669"/>
    <property type="project" value="InterPro"/>
</dbReference>
<dbReference type="CDD" id="cd00120">
    <property type="entry name" value="MADS"/>
    <property type="match status" value="1"/>
</dbReference>
<protein>
    <submittedName>
        <fullName evidence="7">MADS14</fullName>
    </submittedName>
</protein>
<dbReference type="SUPFAM" id="SSF55455">
    <property type="entry name" value="SRF-like"/>
    <property type="match status" value="1"/>
</dbReference>
<dbReference type="PRINTS" id="PR00404">
    <property type="entry name" value="MADSDOMAIN"/>
</dbReference>
<dbReference type="AlphaFoldDB" id="A0AAU7LKN1"/>
<evidence type="ECO:0000256" key="4">
    <source>
        <dbReference type="ARBA" id="ARBA00023163"/>
    </source>
</evidence>
<name>A0AAU7LKN1_9ROSA</name>
<keyword evidence="5" id="KW-0539">Nucleus</keyword>
<accession>A0AAU7LKN1</accession>
<evidence type="ECO:0000313" key="7">
    <source>
        <dbReference type="EMBL" id="XBP28209.1"/>
    </source>
</evidence>
<comment type="subcellular location">
    <subcellularLocation>
        <location evidence="1">Nucleus</location>
    </subcellularLocation>
</comment>
<gene>
    <name evidence="7" type="primary">MADS14</name>
</gene>
<feature type="domain" description="MADS-box" evidence="6">
    <location>
        <begin position="58"/>
        <end position="93"/>
    </location>
</feature>
<dbReference type="InterPro" id="IPR002100">
    <property type="entry name" value="TF_MADSbox"/>
</dbReference>
<dbReference type="SMART" id="SM00432">
    <property type="entry name" value="MADS"/>
    <property type="match status" value="1"/>
</dbReference>
<dbReference type="Pfam" id="PF00319">
    <property type="entry name" value="SRF-TF"/>
    <property type="match status" value="1"/>
</dbReference>
<sequence>MVVGGVTRAQKRIIGLVGFGVSDVPDSPACFDDRIWWSPARRERERIKESGCCISCIMGRIKLKLKRLENTNGRQATYAKRKHGIMKKASSFSCFHPLESLLYAAELSNQAGLYYTQLSEIHKRLSYWTNPVKINNIEQLDHMENSLKKSLNEIRRHKEIVQKQHLMSLECTRQFQNGIHMPFGIVAEQNLQPLSWISNNDRQHLVLPEDPNLLPQQDVECSGSSSFGSYSGYFSTDRTSEMSNSGQENCIVNELSITVPMRQQLGGQIPYLPFNLNVPTDAKCQPPVELNPAENSLDYPVNGNFEFLRPVYDSNQHSWASTSGPCGVPMFDEQLYSQIVDVKQSQVSAG</sequence>
<dbReference type="GO" id="GO:0005634">
    <property type="term" value="C:nucleus"/>
    <property type="evidence" value="ECO:0007669"/>
    <property type="project" value="UniProtKB-SubCell"/>
</dbReference>
<reference evidence="7" key="2">
    <citation type="submission" date="2024-02" db="EMBL/GenBank/DDBJ databases">
        <authorList>
            <person name="Xu Y."/>
            <person name="Zhao J."/>
        </authorList>
    </citation>
    <scope>NUCLEOTIDE SEQUENCE</scope>
</reference>
<proteinExistence type="evidence at transcript level"/>
<evidence type="ECO:0000256" key="1">
    <source>
        <dbReference type="ARBA" id="ARBA00004123"/>
    </source>
</evidence>
<dbReference type="PROSITE" id="PS50066">
    <property type="entry name" value="MADS_BOX_2"/>
    <property type="match status" value="1"/>
</dbReference>
<dbReference type="GO" id="GO:0003677">
    <property type="term" value="F:DNA binding"/>
    <property type="evidence" value="ECO:0007669"/>
    <property type="project" value="UniProtKB-KW"/>
</dbReference>
<keyword evidence="2" id="KW-0805">Transcription regulation</keyword>
<dbReference type="EMBL" id="PP400849">
    <property type="protein sequence ID" value="XBP28209.1"/>
    <property type="molecule type" value="mRNA"/>
</dbReference>
<evidence type="ECO:0000256" key="2">
    <source>
        <dbReference type="ARBA" id="ARBA00023015"/>
    </source>
</evidence>
<evidence type="ECO:0000259" key="6">
    <source>
        <dbReference type="PROSITE" id="PS50066"/>
    </source>
</evidence>